<gene>
    <name evidence="1" type="ORF">N7482_003700</name>
</gene>
<comment type="caution">
    <text evidence="1">The sequence shown here is derived from an EMBL/GenBank/DDBJ whole genome shotgun (WGS) entry which is preliminary data.</text>
</comment>
<evidence type="ECO:0000313" key="1">
    <source>
        <dbReference type="EMBL" id="KAJ5168106.1"/>
    </source>
</evidence>
<dbReference type="GeneID" id="81425001"/>
<protein>
    <submittedName>
        <fullName evidence="1">Uncharacterized protein</fullName>
    </submittedName>
</protein>
<reference evidence="1" key="2">
    <citation type="journal article" date="2023" name="IMA Fungus">
        <title>Comparative genomic study of the Penicillium genus elucidates a diverse pangenome and 15 lateral gene transfer events.</title>
        <authorList>
            <person name="Petersen C."/>
            <person name="Sorensen T."/>
            <person name="Nielsen M.R."/>
            <person name="Sondergaard T.E."/>
            <person name="Sorensen J.L."/>
            <person name="Fitzpatrick D.A."/>
            <person name="Frisvad J.C."/>
            <person name="Nielsen K.L."/>
        </authorList>
    </citation>
    <scope>NUCLEOTIDE SEQUENCE</scope>
    <source>
        <strain evidence="1">IBT 26290</strain>
    </source>
</reference>
<dbReference type="OrthoDB" id="4362036at2759"/>
<dbReference type="EMBL" id="JAPQKN010000002">
    <property type="protein sequence ID" value="KAJ5168106.1"/>
    <property type="molecule type" value="Genomic_DNA"/>
</dbReference>
<dbReference type="AlphaFoldDB" id="A0A9W9I6Z2"/>
<name>A0A9W9I6Z2_9EURO</name>
<sequence>MGHYSDSDSDIIQAGTNLPTLIKDNKDALADATAYIYAQVRLRDTDVYVSESNNNRLEQIVSDNLGIIAQRVKYIEPEDLMVDDDGELLDDCPEQLLYGAMMVKQSGGQAAWEAIFIDFAWQQSAAANS</sequence>
<keyword evidence="2" id="KW-1185">Reference proteome</keyword>
<evidence type="ECO:0000313" key="2">
    <source>
        <dbReference type="Proteomes" id="UP001149163"/>
    </source>
</evidence>
<dbReference type="Proteomes" id="UP001149163">
    <property type="component" value="Unassembled WGS sequence"/>
</dbReference>
<dbReference type="RefSeq" id="XP_056544567.1">
    <property type="nucleotide sequence ID" value="XM_056685825.1"/>
</dbReference>
<reference evidence="1" key="1">
    <citation type="submission" date="2022-11" db="EMBL/GenBank/DDBJ databases">
        <authorList>
            <person name="Petersen C."/>
        </authorList>
    </citation>
    <scope>NUCLEOTIDE SEQUENCE</scope>
    <source>
        <strain evidence="1">IBT 26290</strain>
    </source>
</reference>
<accession>A0A9W9I6Z2</accession>
<proteinExistence type="predicted"/>
<organism evidence="1 2">
    <name type="scientific">Penicillium canariense</name>
    <dbReference type="NCBI Taxonomy" id="189055"/>
    <lineage>
        <taxon>Eukaryota</taxon>
        <taxon>Fungi</taxon>
        <taxon>Dikarya</taxon>
        <taxon>Ascomycota</taxon>
        <taxon>Pezizomycotina</taxon>
        <taxon>Eurotiomycetes</taxon>
        <taxon>Eurotiomycetidae</taxon>
        <taxon>Eurotiales</taxon>
        <taxon>Aspergillaceae</taxon>
        <taxon>Penicillium</taxon>
    </lineage>
</organism>